<keyword evidence="1" id="KW-0175">Coiled coil</keyword>
<dbReference type="PANTHER" id="PTHR30461:SF23">
    <property type="entry name" value="DNA RECOMBINASE-RELATED"/>
    <property type="match status" value="1"/>
</dbReference>
<dbReference type="InterPro" id="IPR036162">
    <property type="entry name" value="Resolvase-like_N_sf"/>
</dbReference>
<protein>
    <recommendedName>
        <fullName evidence="6">Recombinase family protein</fullName>
    </recommendedName>
</protein>
<dbReference type="EMBL" id="BKCL01000005">
    <property type="protein sequence ID" value="GEQ98161.1"/>
    <property type="molecule type" value="Genomic_DNA"/>
</dbReference>
<feature type="domain" description="Resolvase/invertase-type recombinase catalytic" evidence="2">
    <location>
        <begin position="7"/>
        <end position="154"/>
    </location>
</feature>
<proteinExistence type="predicted"/>
<dbReference type="PANTHER" id="PTHR30461">
    <property type="entry name" value="DNA-INVERTASE FROM LAMBDOID PROPHAGE"/>
    <property type="match status" value="1"/>
</dbReference>
<accession>A0A5A7MQF0</accession>
<evidence type="ECO:0000259" key="2">
    <source>
        <dbReference type="PROSITE" id="PS51736"/>
    </source>
</evidence>
<evidence type="ECO:0000313" key="5">
    <source>
        <dbReference type="Proteomes" id="UP000322084"/>
    </source>
</evidence>
<dbReference type="Pfam" id="PF13408">
    <property type="entry name" value="Zn_ribbon_recom"/>
    <property type="match status" value="1"/>
</dbReference>
<dbReference type="PROSITE" id="PS51737">
    <property type="entry name" value="RECOMBINASE_DNA_BIND"/>
    <property type="match status" value="1"/>
</dbReference>
<feature type="coiled-coil region" evidence="1">
    <location>
        <begin position="403"/>
        <end position="430"/>
    </location>
</feature>
<evidence type="ECO:0000313" key="4">
    <source>
        <dbReference type="EMBL" id="GEQ98161.1"/>
    </source>
</evidence>
<sequence length="525" mass="61205">MSEKKQPAVIYCRVSDTKQKTEGHGLESQEVRCLEYAKSKGYEVVATYKDDASGGDLKRPQSEEMLKYLRANRRVPHVIIIEDISRLARDTRIWMWFRDELAKTNSTLECPSFQFGETSEAWLMEMMSVNFAEYHRLKNAEQTRNRMWGRMMNGYWVFKPPIGFKYEKVGPHGKLLVRDEPVASILQEALERYADGRLQTLSEVKRYLESEPDFPKDTKQGEVRIQRIREWLTQVLYAGYIERPDWDIELREAQHDGIISLHTYRKIQDRLAGRKTNTATAAVRQDLREEMPLRGFVLCGDCDRPLTGGRSKGRKKYYVYYECHNKECVSHRKSIRKADIEKDFEMLLATATPTRKLFEFVHTMLKDLWEKHGERLVEQRKSLTHKIREVDAKIETLVDRTLETSSQTLIERYEARLRDLELEKAALVEQSTLPVGPQDTFKRTFRTAMDFLGNPLKLWNSSRFEDKRAVLKLTFADQLAYKRNEGFRTANFSLPFKLLGDFSALESKMVPAAGLEPAQPKGRGF</sequence>
<dbReference type="PROSITE" id="PS51736">
    <property type="entry name" value="RECOMBINASES_3"/>
    <property type="match status" value="1"/>
</dbReference>
<reference evidence="4 5" key="1">
    <citation type="submission" date="2019-09" db="EMBL/GenBank/DDBJ databases">
        <title>NBRP : Genome information of microbial organism related human and environment.</title>
        <authorList>
            <person name="Hattori M."/>
            <person name="Oshima K."/>
            <person name="Inaba H."/>
            <person name="Suda W."/>
            <person name="Sakamoto M."/>
            <person name="Iino T."/>
            <person name="Kitahara M."/>
            <person name="Oshida Y."/>
            <person name="Iida T."/>
            <person name="Kudo T."/>
            <person name="Itoh T."/>
            <person name="Ohkuma M."/>
        </authorList>
    </citation>
    <scope>NUCLEOTIDE SEQUENCE [LARGE SCALE GENOMIC DNA]</scope>
    <source>
        <strain evidence="4 5">Hi-2</strain>
    </source>
</reference>
<gene>
    <name evidence="4" type="ORF">JCM17844_17980</name>
</gene>
<dbReference type="InterPro" id="IPR050639">
    <property type="entry name" value="SSR_resolvase"/>
</dbReference>
<name>A0A5A7MQF0_9PROT</name>
<dbReference type="InterPro" id="IPR038109">
    <property type="entry name" value="DNA_bind_recomb_sf"/>
</dbReference>
<dbReference type="Pfam" id="PF00239">
    <property type="entry name" value="Resolvase"/>
    <property type="match status" value="1"/>
</dbReference>
<dbReference type="InterPro" id="IPR025827">
    <property type="entry name" value="Zn_ribbon_recom_dom"/>
</dbReference>
<dbReference type="InterPro" id="IPR006119">
    <property type="entry name" value="Resolv_N"/>
</dbReference>
<evidence type="ECO:0000256" key="1">
    <source>
        <dbReference type="SAM" id="Coils"/>
    </source>
</evidence>
<feature type="domain" description="Recombinase" evidence="3">
    <location>
        <begin position="161"/>
        <end position="277"/>
    </location>
</feature>
<dbReference type="GO" id="GO:0003677">
    <property type="term" value="F:DNA binding"/>
    <property type="evidence" value="ECO:0007669"/>
    <property type="project" value="InterPro"/>
</dbReference>
<dbReference type="AlphaFoldDB" id="A0A5A7MQF0"/>
<evidence type="ECO:0000259" key="3">
    <source>
        <dbReference type="PROSITE" id="PS51737"/>
    </source>
</evidence>
<dbReference type="SMART" id="SM00857">
    <property type="entry name" value="Resolvase"/>
    <property type="match status" value="1"/>
</dbReference>
<dbReference type="Gene3D" id="3.90.1750.20">
    <property type="entry name" value="Putative Large Serine Recombinase, Chain B, Domain 2"/>
    <property type="match status" value="1"/>
</dbReference>
<evidence type="ECO:0008006" key="6">
    <source>
        <dbReference type="Google" id="ProtNLM"/>
    </source>
</evidence>
<dbReference type="CDD" id="cd00338">
    <property type="entry name" value="Ser_Recombinase"/>
    <property type="match status" value="1"/>
</dbReference>
<dbReference type="Gene3D" id="3.40.50.1390">
    <property type="entry name" value="Resolvase, N-terminal catalytic domain"/>
    <property type="match status" value="1"/>
</dbReference>
<dbReference type="Proteomes" id="UP000322084">
    <property type="component" value="Unassembled WGS sequence"/>
</dbReference>
<dbReference type="InterPro" id="IPR011109">
    <property type="entry name" value="DNA_bind_recombinase_dom"/>
</dbReference>
<comment type="caution">
    <text evidence="4">The sequence shown here is derived from an EMBL/GenBank/DDBJ whole genome shotgun (WGS) entry which is preliminary data.</text>
</comment>
<dbReference type="GO" id="GO:0000150">
    <property type="term" value="F:DNA strand exchange activity"/>
    <property type="evidence" value="ECO:0007669"/>
    <property type="project" value="InterPro"/>
</dbReference>
<organism evidence="4 5">
    <name type="scientific">Iodidimonas gelatinilytica</name>
    <dbReference type="NCBI Taxonomy" id="1236966"/>
    <lineage>
        <taxon>Bacteria</taxon>
        <taxon>Pseudomonadati</taxon>
        <taxon>Pseudomonadota</taxon>
        <taxon>Alphaproteobacteria</taxon>
        <taxon>Iodidimonadales</taxon>
        <taxon>Iodidimonadaceae</taxon>
        <taxon>Iodidimonas</taxon>
    </lineage>
</organism>
<dbReference type="SUPFAM" id="SSF53041">
    <property type="entry name" value="Resolvase-like"/>
    <property type="match status" value="1"/>
</dbReference>